<name>A0A5B2VIB7_9BACT</name>
<dbReference type="Gene3D" id="3.40.50.300">
    <property type="entry name" value="P-loop containing nucleotide triphosphate hydrolases"/>
    <property type="match status" value="1"/>
</dbReference>
<dbReference type="RefSeq" id="WP_149840000.1">
    <property type="nucleotide sequence ID" value="NZ_VUOC01000004.1"/>
</dbReference>
<reference evidence="1 2" key="1">
    <citation type="submission" date="2019-09" db="EMBL/GenBank/DDBJ databases">
        <title>Chitinophaga ginsengihumi sp. nov., isolated from soil of ginseng rhizosphere.</title>
        <authorList>
            <person name="Lee J."/>
        </authorList>
    </citation>
    <scope>NUCLEOTIDE SEQUENCE [LARGE SCALE GENOMIC DNA]</scope>
    <source>
        <strain evidence="1 2">BN140078</strain>
    </source>
</reference>
<proteinExistence type="predicted"/>
<dbReference type="InterPro" id="IPR027417">
    <property type="entry name" value="P-loop_NTPase"/>
</dbReference>
<protein>
    <submittedName>
        <fullName evidence="1">ATP-binding protein</fullName>
    </submittedName>
</protein>
<dbReference type="SUPFAM" id="SSF52540">
    <property type="entry name" value="P-loop containing nucleoside triphosphate hydrolases"/>
    <property type="match status" value="1"/>
</dbReference>
<gene>
    <name evidence="1" type="ORF">F0L74_21645</name>
</gene>
<evidence type="ECO:0000313" key="2">
    <source>
        <dbReference type="Proteomes" id="UP000324611"/>
    </source>
</evidence>
<accession>A0A5B2VIB7</accession>
<comment type="caution">
    <text evidence="1">The sequence shown here is derived from an EMBL/GenBank/DDBJ whole genome shotgun (WGS) entry which is preliminary data.</text>
</comment>
<dbReference type="EMBL" id="VUOC01000004">
    <property type="protein sequence ID" value="KAA2238821.1"/>
    <property type="molecule type" value="Genomic_DNA"/>
</dbReference>
<dbReference type="AlphaFoldDB" id="A0A5B2VIB7"/>
<reference evidence="1 2" key="2">
    <citation type="submission" date="2019-09" db="EMBL/GenBank/DDBJ databases">
        <authorList>
            <person name="Jin C."/>
        </authorList>
    </citation>
    <scope>NUCLEOTIDE SEQUENCE [LARGE SCALE GENOMIC DNA]</scope>
    <source>
        <strain evidence="1 2">BN140078</strain>
    </source>
</reference>
<dbReference type="GO" id="GO:0005524">
    <property type="term" value="F:ATP binding"/>
    <property type="evidence" value="ECO:0007669"/>
    <property type="project" value="UniProtKB-KW"/>
</dbReference>
<dbReference type="Proteomes" id="UP000324611">
    <property type="component" value="Unassembled WGS sequence"/>
</dbReference>
<keyword evidence="2" id="KW-1185">Reference proteome</keyword>
<evidence type="ECO:0000313" key="1">
    <source>
        <dbReference type="EMBL" id="KAA2238821.1"/>
    </source>
</evidence>
<keyword evidence="1" id="KW-0067">ATP-binding</keyword>
<sequence>MPLDLLFLAGIGYRIVNKSVKTIGNSDDVGVCDVIGGFLGNLVNGVTGNYASEKIVSLVNKLKQDGLSADITIQRNIRKSFLLAAIYPAKLCYRNSLYDNNTERQALEEIIRYLKNELKKAQDLSYSPLEENTTDKVYGYLLKKLDHLHETSSIEDIDCHLSNSLIYELNAHLYAKGKGCVPPSLEKMLRDGWVEGESQFTLFSFMSGHFHAVLTADKDLSASVEREWLAGIAENANIIRSVSAGMAAELKEIGKDCVETSESIDKVLTLLESPLRLRYNFEGIDYHNAHFKSRYTPFVGREQELETLENFIDSPKRLEWWVITAAGGSGKSRLALELCYNMSYYGKQWDAGLLNSQQLNIDWNNWQPLAPTLIIVDYAAGYYERLINILTILKERMLQLKHPVRFLLLERYAEGKWWEEFEKSYQLLKDIPPVFNAAPLVLPELGDAALWKIMDFTLTQANKVLPDREQTLARLKSIDKQGRPLFAFFAAIALSDGENIRNWNVEHLVQYQLSREEKHIWRVQYNDPVLIEQHKNLVALATMTNGLKQADVATITSMGFAWLPKPEQVNTELFKCIAHYIEVEPDTKSYRPYEPDIVGEYLILQQLAPDKVHPLKDKEKNEQLVTFAWENYAFEMFLTCKRVYNDFYGHPLKTDMMRSPGPESSQKHKHIWVWAAKEILPVIAKNGDFDATLDVYNAYSALARELNVEPVFGMQMVLVGAIMQHFCNQPPSLLLPVYEDCLFMIQRNVIETPWITDICKIATILLRAFLDKEPAMSLKIYDDISAIALAHPTEEIVAIQATCAGRLAFSFAADNPAKALYYFEECKKMAAIHPLETIYTELARLAFNLSAEFGNHNHGNTKAFYEYISDLSSEKPVEKIILYQAQTAVNTMGFLGKSEPTYVISCYRSIQSLAQKYLTNELMHLQANAALNIITHLFDDTSVDIVPYYEEIRELAFAHAFPELLVKYAQAIAYMVEIHREKDFNKAVFYYEDMRKLTQQFTLDDLYVVHVISAHYLIKTACTNEVELVQSLYSEIELISQKAKTDRIVSQQLESCAFIIVHFGLSNLPVSAYYLESIKQVLTENSTKELVMAVVRTYSAIIAGLHAIDFHYILPYYEELRSLGMQYQEKEILIEQANAVYHLCINPGATACYDDIKSLAIQHPFEELLLIQAKTIGRSIYFNIKINANAEGGLRLLLSEMIPLADRMQHPKAFLEAGISVVIVISELHNRLPADFLTRLQTMLKGLVETFRDHPDWTEHKEAFDNFCKSF</sequence>
<organism evidence="1 2">
    <name type="scientific">Chitinophaga agrisoli</name>
    <dbReference type="NCBI Taxonomy" id="2607653"/>
    <lineage>
        <taxon>Bacteria</taxon>
        <taxon>Pseudomonadati</taxon>
        <taxon>Bacteroidota</taxon>
        <taxon>Chitinophagia</taxon>
        <taxon>Chitinophagales</taxon>
        <taxon>Chitinophagaceae</taxon>
        <taxon>Chitinophaga</taxon>
    </lineage>
</organism>
<keyword evidence="1" id="KW-0547">Nucleotide-binding</keyword>